<comment type="cofactor">
    <cofactor evidence="2 10">
        <name>Ca(2+)</name>
        <dbReference type="ChEBI" id="CHEBI:29108"/>
    </cofactor>
</comment>
<comment type="similarity">
    <text evidence="3 10">Belongs to the glycosyl hydrolase 13 family.</text>
</comment>
<dbReference type="CDD" id="cd11314">
    <property type="entry name" value="AmyAc_arch_bac_plant_AmyA"/>
    <property type="match status" value="1"/>
</dbReference>
<gene>
    <name evidence="13" type="ORF">CITCOLO1_LOCUS9055</name>
</gene>
<dbReference type="InterPro" id="IPR012850">
    <property type="entry name" value="A-amylase_bs_C"/>
</dbReference>
<evidence type="ECO:0000256" key="8">
    <source>
        <dbReference type="ARBA" id="ARBA00023295"/>
    </source>
</evidence>
<dbReference type="EMBL" id="OZ021737">
    <property type="protein sequence ID" value="CAK9317158.1"/>
    <property type="molecule type" value="Genomic_DNA"/>
</dbReference>
<keyword evidence="14" id="KW-1185">Reference proteome</keyword>
<evidence type="ECO:0000256" key="2">
    <source>
        <dbReference type="ARBA" id="ARBA00001913"/>
    </source>
</evidence>
<feature type="domain" description="Glycosyl hydrolase family 13 catalytic" evidence="11">
    <location>
        <begin position="24"/>
        <end position="369"/>
    </location>
</feature>
<proteinExistence type="inferred from homology"/>
<dbReference type="InterPro" id="IPR013775">
    <property type="entry name" value="A-amylase_pln"/>
</dbReference>
<dbReference type="PANTHER" id="PTHR43447">
    <property type="entry name" value="ALPHA-AMYLASE"/>
    <property type="match status" value="1"/>
</dbReference>
<evidence type="ECO:0000256" key="9">
    <source>
        <dbReference type="ARBA" id="ARBA00030238"/>
    </source>
</evidence>
<reference evidence="13 14" key="1">
    <citation type="submission" date="2024-03" db="EMBL/GenBank/DDBJ databases">
        <authorList>
            <person name="Gkanogiannis A."/>
            <person name="Becerra Lopez-Lavalle L."/>
        </authorList>
    </citation>
    <scope>NUCLEOTIDE SEQUENCE [LARGE SCALE GENOMIC DNA]</scope>
</reference>
<evidence type="ECO:0000256" key="1">
    <source>
        <dbReference type="ARBA" id="ARBA00000548"/>
    </source>
</evidence>
<evidence type="ECO:0000256" key="3">
    <source>
        <dbReference type="ARBA" id="ARBA00008061"/>
    </source>
</evidence>
<evidence type="ECO:0000256" key="7">
    <source>
        <dbReference type="ARBA" id="ARBA00023277"/>
    </source>
</evidence>
<name>A0ABP0Y9K1_9ROSI</name>
<evidence type="ECO:0000259" key="11">
    <source>
        <dbReference type="SMART" id="SM00642"/>
    </source>
</evidence>
<dbReference type="InterPro" id="IPR006047">
    <property type="entry name" value="GH13_cat_dom"/>
</dbReference>
<keyword evidence="10" id="KW-0732">Signal</keyword>
<evidence type="ECO:0000256" key="4">
    <source>
        <dbReference type="ARBA" id="ARBA00012595"/>
    </source>
</evidence>
<protein>
    <recommendedName>
        <fullName evidence="4 10">Alpha-amylase</fullName>
        <ecNumber evidence="4 10">3.2.1.1</ecNumber>
    </recommendedName>
    <alternativeName>
        <fullName evidence="9 10">1,4-alpha-D-glucan glucanohydrolase</fullName>
    </alternativeName>
</protein>
<dbReference type="PIRSF" id="PIRSF001028">
    <property type="entry name" value="Alph-amls_plant"/>
    <property type="match status" value="1"/>
</dbReference>
<evidence type="ECO:0000259" key="12">
    <source>
        <dbReference type="SMART" id="SM00810"/>
    </source>
</evidence>
<dbReference type="InterPro" id="IPR017853">
    <property type="entry name" value="GH"/>
</dbReference>
<comment type="catalytic activity">
    <reaction evidence="1 10">
        <text>Endohydrolysis of (1-&gt;4)-alpha-D-glucosidic linkages in polysaccharides containing three or more (1-&gt;4)-alpha-linked D-glucose units.</text>
        <dbReference type="EC" id="3.2.1.1"/>
    </reaction>
</comment>
<sequence>MASPSPWCFFLLLALVFPSSTSTQILFQGFNWDSKSSAGWYNILKTKIPDLVNAGITHVWLPPPSNSHPNGSEGYLPGRLYDLDTSKYGNKGELKALIADLRRNGIKAIADIVINHRTAERQDSNGRWSIFEGGTPDNRLDWNISFVCKNDSPFSGDGNPDTGMDWGEAPDIDHLNPQVQTELSDWMNWLKSDVGFIGWRFDMVVGYTPMATKIYMERTSPEFAVGEKWDNPPGRVVQEQDRRALLEWIQAAGGAVAAFDFTTKFVLHAAVKGELWRLKDSSNRPPGLIGLKPENAVTFIDNHDTFSQRSAPFPEGKVMLGYVYILTHPGTPTIFYDHLLEWGQTLQKPIVELTTVRKRIGINNKSKVRIITAEADLYMAEIEEKMIVKIGARLNLGNLLPPTYREIATTSGEDYAVWEKK</sequence>
<dbReference type="Proteomes" id="UP001642487">
    <property type="component" value="Chromosome 3"/>
</dbReference>
<dbReference type="Pfam" id="PF07821">
    <property type="entry name" value="Alpha-amyl_C2"/>
    <property type="match status" value="1"/>
</dbReference>
<evidence type="ECO:0000256" key="5">
    <source>
        <dbReference type="ARBA" id="ARBA00022723"/>
    </source>
</evidence>
<feature type="chain" id="PRO_5045016434" description="Alpha-amylase" evidence="10">
    <location>
        <begin position="23"/>
        <end position="421"/>
    </location>
</feature>
<keyword evidence="7" id="KW-0119">Carbohydrate metabolism</keyword>
<dbReference type="Gene3D" id="3.20.20.80">
    <property type="entry name" value="Glycosidases"/>
    <property type="match status" value="1"/>
</dbReference>
<evidence type="ECO:0000256" key="6">
    <source>
        <dbReference type="ARBA" id="ARBA00022801"/>
    </source>
</evidence>
<dbReference type="SUPFAM" id="SSF51445">
    <property type="entry name" value="(Trans)glycosidases"/>
    <property type="match status" value="1"/>
</dbReference>
<feature type="domain" description="Alpha-amylase C-terminal beta-sheet" evidence="12">
    <location>
        <begin position="358"/>
        <end position="420"/>
    </location>
</feature>
<evidence type="ECO:0000313" key="13">
    <source>
        <dbReference type="EMBL" id="CAK9317158.1"/>
    </source>
</evidence>
<evidence type="ECO:0000313" key="14">
    <source>
        <dbReference type="Proteomes" id="UP001642487"/>
    </source>
</evidence>
<organism evidence="13 14">
    <name type="scientific">Citrullus colocynthis</name>
    <name type="common">colocynth</name>
    <dbReference type="NCBI Taxonomy" id="252529"/>
    <lineage>
        <taxon>Eukaryota</taxon>
        <taxon>Viridiplantae</taxon>
        <taxon>Streptophyta</taxon>
        <taxon>Embryophyta</taxon>
        <taxon>Tracheophyta</taxon>
        <taxon>Spermatophyta</taxon>
        <taxon>Magnoliopsida</taxon>
        <taxon>eudicotyledons</taxon>
        <taxon>Gunneridae</taxon>
        <taxon>Pentapetalae</taxon>
        <taxon>rosids</taxon>
        <taxon>fabids</taxon>
        <taxon>Cucurbitales</taxon>
        <taxon>Cucurbitaceae</taxon>
        <taxon>Benincaseae</taxon>
        <taxon>Citrullus</taxon>
    </lineage>
</organism>
<dbReference type="Pfam" id="PF00128">
    <property type="entry name" value="Alpha-amylase"/>
    <property type="match status" value="1"/>
</dbReference>
<dbReference type="SMART" id="SM00810">
    <property type="entry name" value="Alpha-amyl_C2"/>
    <property type="match status" value="1"/>
</dbReference>
<keyword evidence="8" id="KW-0326">Glycosidase</keyword>
<dbReference type="EC" id="3.2.1.1" evidence="4 10"/>
<evidence type="ECO:0000256" key="10">
    <source>
        <dbReference type="PIRNR" id="PIRNR001028"/>
    </source>
</evidence>
<accession>A0ABP0Y9K1</accession>
<dbReference type="SMART" id="SM00642">
    <property type="entry name" value="Aamy"/>
    <property type="match status" value="1"/>
</dbReference>
<keyword evidence="6" id="KW-0378">Hydrolase</keyword>
<dbReference type="SUPFAM" id="SSF51011">
    <property type="entry name" value="Glycosyl hydrolase domain"/>
    <property type="match status" value="1"/>
</dbReference>
<dbReference type="InterPro" id="IPR013780">
    <property type="entry name" value="Glyco_hydro_b"/>
</dbReference>
<keyword evidence="5" id="KW-0479">Metal-binding</keyword>
<feature type="signal peptide" evidence="10">
    <location>
        <begin position="1"/>
        <end position="22"/>
    </location>
</feature>
<dbReference type="Gene3D" id="2.60.40.1180">
    <property type="entry name" value="Golgi alpha-mannosidase II"/>
    <property type="match status" value="1"/>
</dbReference>